<dbReference type="Pfam" id="PF02017">
    <property type="entry name" value="CIDE-N"/>
    <property type="match status" value="1"/>
</dbReference>
<evidence type="ECO:0000313" key="4">
    <source>
        <dbReference type="EMBL" id="KAG8175848.1"/>
    </source>
</evidence>
<dbReference type="SUPFAM" id="SSF54277">
    <property type="entry name" value="CAD &amp; PB1 domains"/>
    <property type="match status" value="1"/>
</dbReference>
<dbReference type="EMBL" id="JAFNEN010000948">
    <property type="protein sequence ID" value="KAG8175848.1"/>
    <property type="molecule type" value="Genomic_DNA"/>
</dbReference>
<comment type="caution">
    <text evidence="4">The sequence shown here is derived from an EMBL/GenBank/DDBJ whole genome shotgun (WGS) entry which is preliminary data.</text>
</comment>
<dbReference type="InterPro" id="IPR003508">
    <property type="entry name" value="CIDE-N_dom"/>
</dbReference>
<evidence type="ECO:0000259" key="3">
    <source>
        <dbReference type="PROSITE" id="PS51135"/>
    </source>
</evidence>
<dbReference type="GO" id="GO:0006915">
    <property type="term" value="P:apoptotic process"/>
    <property type="evidence" value="ECO:0007669"/>
    <property type="project" value="UniProtKB-UniRule"/>
</dbReference>
<dbReference type="Proteomes" id="UP000827092">
    <property type="component" value="Unassembled WGS sequence"/>
</dbReference>
<dbReference type="Gene3D" id="3.10.20.10">
    <property type="match status" value="1"/>
</dbReference>
<organism evidence="4 5">
    <name type="scientific">Oedothorax gibbosus</name>
    <dbReference type="NCBI Taxonomy" id="931172"/>
    <lineage>
        <taxon>Eukaryota</taxon>
        <taxon>Metazoa</taxon>
        <taxon>Ecdysozoa</taxon>
        <taxon>Arthropoda</taxon>
        <taxon>Chelicerata</taxon>
        <taxon>Arachnida</taxon>
        <taxon>Araneae</taxon>
        <taxon>Araneomorphae</taxon>
        <taxon>Entelegynae</taxon>
        <taxon>Araneoidea</taxon>
        <taxon>Linyphiidae</taxon>
        <taxon>Erigoninae</taxon>
        <taxon>Oedothorax</taxon>
    </lineage>
</organism>
<sequence length="305" mass="34765">MHIVFTGKYETRQKRQTERIERDSPLPLACFQKRSGKVLDKLFQMDPGTIFLKVWNGKGEKKAVLVKTYEELLRKGSAKLGLVQNPCIYLEDGTEIDEKVFIGLNNNTVLYFLIEGDHKPWNQSQRELNQSYGASEPVSSKQTEVISVSENMSSPNSLKSWPEAFLVPEQRFSHKLKEDIKKGSLCWITKSELLGILSEGIQKYTLKPTFVQRDIVSRALVLQFPSLKSNIGEGHEGWRLKIYDRVREDLRKRSNQQDQDVSIVRPAQPTNGTIQPSTSFPAQLPLISNSVTEIRMNSDQDLPSI</sequence>
<keyword evidence="5" id="KW-1185">Reference proteome</keyword>
<gene>
    <name evidence="4" type="ORF">JTE90_013398</name>
</gene>
<keyword evidence="1 2" id="KW-0053">Apoptosis</keyword>
<dbReference type="AlphaFoldDB" id="A0AAV6TW25"/>
<proteinExistence type="predicted"/>
<dbReference type="PANTHER" id="PTHR31025">
    <property type="entry name" value="SI:CH211-196P9.1-RELATED"/>
    <property type="match status" value="1"/>
</dbReference>
<evidence type="ECO:0000256" key="2">
    <source>
        <dbReference type="PROSITE-ProRule" id="PRU00447"/>
    </source>
</evidence>
<dbReference type="PANTHER" id="PTHR31025:SF22">
    <property type="entry name" value="IP13529P"/>
    <property type="match status" value="1"/>
</dbReference>
<name>A0AAV6TW25_9ARAC</name>
<evidence type="ECO:0000313" key="5">
    <source>
        <dbReference type="Proteomes" id="UP000827092"/>
    </source>
</evidence>
<dbReference type="PROSITE" id="PS51135">
    <property type="entry name" value="CIDE_N"/>
    <property type="match status" value="1"/>
</dbReference>
<dbReference type="SMART" id="SM00266">
    <property type="entry name" value="CAD"/>
    <property type="match status" value="1"/>
</dbReference>
<protein>
    <recommendedName>
        <fullName evidence="3">CIDE-N domain-containing protein</fullName>
    </recommendedName>
</protein>
<accession>A0AAV6TW25</accession>
<feature type="domain" description="CIDE-N" evidence="3">
    <location>
        <begin position="47"/>
        <end position="121"/>
    </location>
</feature>
<reference evidence="4 5" key="1">
    <citation type="journal article" date="2022" name="Nat. Ecol. Evol.">
        <title>A masculinizing supergene underlies an exaggerated male reproductive morph in a spider.</title>
        <authorList>
            <person name="Hendrickx F."/>
            <person name="De Corte Z."/>
            <person name="Sonet G."/>
            <person name="Van Belleghem S.M."/>
            <person name="Kostlbacher S."/>
            <person name="Vangestel C."/>
        </authorList>
    </citation>
    <scope>NUCLEOTIDE SEQUENCE [LARGE SCALE GENOMIC DNA]</scope>
    <source>
        <strain evidence="4">W744_W776</strain>
    </source>
</reference>
<evidence type="ECO:0000256" key="1">
    <source>
        <dbReference type="ARBA" id="ARBA00022703"/>
    </source>
</evidence>